<name>A0A1Y2EQN4_9BASI</name>
<keyword evidence="2" id="KW-0472">Membrane</keyword>
<feature type="transmembrane region" description="Helical" evidence="2">
    <location>
        <begin position="214"/>
        <end position="240"/>
    </location>
</feature>
<keyword evidence="2" id="KW-1133">Transmembrane helix</keyword>
<evidence type="ECO:0000259" key="3">
    <source>
        <dbReference type="Pfam" id="PF20152"/>
    </source>
</evidence>
<dbReference type="EMBL" id="MCGR01000045">
    <property type="protein sequence ID" value="ORY73604.1"/>
    <property type="molecule type" value="Genomic_DNA"/>
</dbReference>
<dbReference type="AlphaFoldDB" id="A0A1Y2EQN4"/>
<comment type="caution">
    <text evidence="4">The sequence shown here is derived from an EMBL/GenBank/DDBJ whole genome shotgun (WGS) entry which is preliminary data.</text>
</comment>
<organism evidence="4 5">
    <name type="scientific">Leucosporidium creatinivorum</name>
    <dbReference type="NCBI Taxonomy" id="106004"/>
    <lineage>
        <taxon>Eukaryota</taxon>
        <taxon>Fungi</taxon>
        <taxon>Dikarya</taxon>
        <taxon>Basidiomycota</taxon>
        <taxon>Pucciniomycotina</taxon>
        <taxon>Microbotryomycetes</taxon>
        <taxon>Leucosporidiales</taxon>
        <taxon>Leucosporidium</taxon>
    </lineage>
</organism>
<dbReference type="STRING" id="106004.A0A1Y2EQN4"/>
<evidence type="ECO:0000313" key="4">
    <source>
        <dbReference type="EMBL" id="ORY73604.1"/>
    </source>
</evidence>
<feature type="transmembrane region" description="Helical" evidence="2">
    <location>
        <begin position="261"/>
        <end position="282"/>
    </location>
</feature>
<proteinExistence type="predicted"/>
<evidence type="ECO:0000313" key="5">
    <source>
        <dbReference type="Proteomes" id="UP000193467"/>
    </source>
</evidence>
<protein>
    <recommendedName>
        <fullName evidence="3">DUF6534 domain-containing protein</fullName>
    </recommendedName>
</protein>
<dbReference type="InParanoid" id="A0A1Y2EQN4"/>
<feature type="transmembrane region" description="Helical" evidence="2">
    <location>
        <begin position="106"/>
        <end position="127"/>
    </location>
</feature>
<feature type="transmembrane region" description="Helical" evidence="2">
    <location>
        <begin position="288"/>
        <end position="308"/>
    </location>
</feature>
<feature type="domain" description="DUF6534" evidence="3">
    <location>
        <begin position="225"/>
        <end position="311"/>
    </location>
</feature>
<dbReference type="OrthoDB" id="3183258at2759"/>
<dbReference type="InterPro" id="IPR045339">
    <property type="entry name" value="DUF6534"/>
</dbReference>
<gene>
    <name evidence="4" type="ORF">BCR35DRAFT_326072</name>
</gene>
<accession>A0A1Y2EQN4</accession>
<feature type="region of interest" description="Disordered" evidence="1">
    <location>
        <begin position="323"/>
        <end position="402"/>
    </location>
</feature>
<dbReference type="PANTHER" id="PTHR40465">
    <property type="entry name" value="CHROMOSOME 1, WHOLE GENOME SHOTGUN SEQUENCE"/>
    <property type="match status" value="1"/>
</dbReference>
<dbReference type="Proteomes" id="UP000193467">
    <property type="component" value="Unassembled WGS sequence"/>
</dbReference>
<sequence length="402" mass="44301">MVRAGSRLAWPRHDSLFASFSLPIRSFPPSLAFSTSESLRQSLQKPLITLNLSTANMGMLDEVLGAFRSKLIATIFTVFLGGVVACQTVTYYLSEHGKNDKLAYRFIVYGLFFIDLFHSAMCCHTIYVWSITSWGNPAGLVHMPWTFYVEPSIVGIVTIICQSFYAYRVYIVSGRRFLVPSVILLLSFISMGFGIGTTGFAVAINREFSRAGELLWVVTTWLLSSALADIVITTSLIYYLRKATRGDHQRSSTLVDRILRNTIETNGLTMVVAVLDTILYLIWSAKSFHLIFNFMLPKLLTMAVLVSLNSRGALAAASTAHGVSTLGSGPISRPSAFTHSQGADEKKNKPTPSYISFTKQQTVHTCSENGHSDHPFGRSDSTTTLSKEAIELEGGPTRPPRA</sequence>
<feature type="transmembrane region" description="Helical" evidence="2">
    <location>
        <begin position="147"/>
        <end position="165"/>
    </location>
</feature>
<feature type="transmembrane region" description="Helical" evidence="2">
    <location>
        <begin position="177"/>
        <end position="202"/>
    </location>
</feature>
<keyword evidence="5" id="KW-1185">Reference proteome</keyword>
<evidence type="ECO:0000256" key="2">
    <source>
        <dbReference type="SAM" id="Phobius"/>
    </source>
</evidence>
<feature type="compositionally biased region" description="Polar residues" evidence="1">
    <location>
        <begin position="350"/>
        <end position="369"/>
    </location>
</feature>
<feature type="transmembrane region" description="Helical" evidence="2">
    <location>
        <begin position="71"/>
        <end position="94"/>
    </location>
</feature>
<keyword evidence="2" id="KW-0812">Transmembrane</keyword>
<dbReference type="PANTHER" id="PTHR40465:SF1">
    <property type="entry name" value="DUF6534 DOMAIN-CONTAINING PROTEIN"/>
    <property type="match status" value="1"/>
</dbReference>
<evidence type="ECO:0000256" key="1">
    <source>
        <dbReference type="SAM" id="MobiDB-lite"/>
    </source>
</evidence>
<dbReference type="Pfam" id="PF20152">
    <property type="entry name" value="DUF6534"/>
    <property type="match status" value="1"/>
</dbReference>
<reference evidence="4 5" key="1">
    <citation type="submission" date="2016-07" db="EMBL/GenBank/DDBJ databases">
        <title>Pervasive Adenine N6-methylation of Active Genes in Fungi.</title>
        <authorList>
            <consortium name="DOE Joint Genome Institute"/>
            <person name="Mondo S.J."/>
            <person name="Dannebaum R.O."/>
            <person name="Kuo R.C."/>
            <person name="Labutti K."/>
            <person name="Haridas S."/>
            <person name="Kuo A."/>
            <person name="Salamov A."/>
            <person name="Ahrendt S.R."/>
            <person name="Lipzen A."/>
            <person name="Sullivan W."/>
            <person name="Andreopoulos W.B."/>
            <person name="Clum A."/>
            <person name="Lindquist E."/>
            <person name="Daum C."/>
            <person name="Ramamoorthy G.K."/>
            <person name="Gryganskyi A."/>
            <person name="Culley D."/>
            <person name="Magnuson J.K."/>
            <person name="James T.Y."/>
            <person name="O'Malley M.A."/>
            <person name="Stajich J.E."/>
            <person name="Spatafora J.W."/>
            <person name="Visel A."/>
            <person name="Grigoriev I.V."/>
        </authorList>
    </citation>
    <scope>NUCLEOTIDE SEQUENCE [LARGE SCALE GENOMIC DNA]</scope>
    <source>
        <strain evidence="4 5">62-1032</strain>
    </source>
</reference>